<dbReference type="Pfam" id="PF01522">
    <property type="entry name" value="Polysacc_deac_1"/>
    <property type="match status" value="1"/>
</dbReference>
<evidence type="ECO:0000256" key="7">
    <source>
        <dbReference type="ARBA" id="ARBA00023316"/>
    </source>
</evidence>
<sequence>MVYTASADSEYKVFLPPRDFVGYGLEKPKGDVWPKGAKIAVSFVLNYEEGAEHTVWNGDEHSEPFLNEANYYRNRAEGKRDMYTESLYDYGIRAGLPRIIRLFQSFSYPFTLWLNSRAIETSAQYGPILVGMGCDMAAHGNRWITQTELSGPEEEAAHVRQGIERIQKASGKQDVPSGWYLGRGSLYSKHVISKVHKEMGVPLLYCSDSYADDLPYWVEDPLSLDGEEDKGMLMGRKGLIMQVPYGLVNNDHKFYSKGAGASTAVDWFNILKGDFETLYSEGQDGEPKMMTIALHSRLIGRPGRLAGLKKFLEYITAKDDVWVTTRADIAKHWREKFPYETVGAQRLAHGAE</sequence>
<dbReference type="SUPFAM" id="SSF88713">
    <property type="entry name" value="Glycoside hydrolase/deacetylase"/>
    <property type="match status" value="1"/>
</dbReference>
<evidence type="ECO:0000256" key="5">
    <source>
        <dbReference type="ARBA" id="ARBA00023180"/>
    </source>
</evidence>
<organism evidence="9 10">
    <name type="scientific">Dioszegia hungarica</name>
    <dbReference type="NCBI Taxonomy" id="4972"/>
    <lineage>
        <taxon>Eukaryota</taxon>
        <taxon>Fungi</taxon>
        <taxon>Dikarya</taxon>
        <taxon>Basidiomycota</taxon>
        <taxon>Agaricomycotina</taxon>
        <taxon>Tremellomycetes</taxon>
        <taxon>Tremellales</taxon>
        <taxon>Bulleribasidiaceae</taxon>
        <taxon>Dioszegia</taxon>
    </lineage>
</organism>
<dbReference type="InterPro" id="IPR011330">
    <property type="entry name" value="Glyco_hydro/deAcase_b/a-brl"/>
</dbReference>
<evidence type="ECO:0000256" key="4">
    <source>
        <dbReference type="ARBA" id="ARBA00023136"/>
    </source>
</evidence>
<keyword evidence="2" id="KW-1003">Cell membrane</keyword>
<keyword evidence="10" id="KW-1185">Reference proteome</keyword>
<dbReference type="PANTHER" id="PTHR43123:SF1">
    <property type="entry name" value="POLYSACCHARIDE DEACETYLASE-RELATED"/>
    <property type="match status" value="1"/>
</dbReference>
<feature type="domain" description="NodB homology" evidence="8">
    <location>
        <begin position="88"/>
        <end position="191"/>
    </location>
</feature>
<comment type="subcellular location">
    <subcellularLocation>
        <location evidence="1">Cell membrane</location>
        <topology evidence="1">Lipid-anchor</topology>
        <topology evidence="1">GPI-anchor</topology>
    </subcellularLocation>
</comment>
<dbReference type="PANTHER" id="PTHR43123">
    <property type="entry name" value="POLYSACCHARIDE DEACETYLASE-RELATED"/>
    <property type="match status" value="1"/>
</dbReference>
<evidence type="ECO:0000313" key="9">
    <source>
        <dbReference type="EMBL" id="KAI9632856.1"/>
    </source>
</evidence>
<name>A0AA38H371_9TREE</name>
<keyword evidence="4" id="KW-0472">Membrane</keyword>
<keyword evidence="5" id="KW-0325">Glycoprotein</keyword>
<dbReference type="GO" id="GO:0098552">
    <property type="term" value="C:side of membrane"/>
    <property type="evidence" value="ECO:0007669"/>
    <property type="project" value="UniProtKB-KW"/>
</dbReference>
<keyword evidence="6" id="KW-0449">Lipoprotein</keyword>
<evidence type="ECO:0000313" key="10">
    <source>
        <dbReference type="Proteomes" id="UP001164286"/>
    </source>
</evidence>
<dbReference type="InterPro" id="IPR002509">
    <property type="entry name" value="NODB_dom"/>
</dbReference>
<keyword evidence="3" id="KW-0336">GPI-anchor</keyword>
<evidence type="ECO:0000256" key="3">
    <source>
        <dbReference type="ARBA" id="ARBA00022622"/>
    </source>
</evidence>
<comment type="caution">
    <text evidence="9">The sequence shown here is derived from an EMBL/GenBank/DDBJ whole genome shotgun (WGS) entry which is preliminary data.</text>
</comment>
<dbReference type="GO" id="GO:0071555">
    <property type="term" value="P:cell wall organization"/>
    <property type="evidence" value="ECO:0007669"/>
    <property type="project" value="UniProtKB-KW"/>
</dbReference>
<accession>A0AA38H371</accession>
<evidence type="ECO:0000256" key="6">
    <source>
        <dbReference type="ARBA" id="ARBA00023288"/>
    </source>
</evidence>
<proteinExistence type="predicted"/>
<dbReference type="Proteomes" id="UP001164286">
    <property type="component" value="Unassembled WGS sequence"/>
</dbReference>
<reference evidence="9" key="1">
    <citation type="journal article" date="2022" name="G3 (Bethesda)">
        <title>High quality genome of the basidiomycete yeast Dioszegia hungarica PDD-24b-2 isolated from cloud water.</title>
        <authorList>
            <person name="Jarrige D."/>
            <person name="Haridas S."/>
            <person name="Bleykasten-Grosshans C."/>
            <person name="Joly M."/>
            <person name="Nadalig T."/>
            <person name="Sancelme M."/>
            <person name="Vuilleumier S."/>
            <person name="Grigoriev I.V."/>
            <person name="Amato P."/>
            <person name="Bringel F."/>
        </authorList>
    </citation>
    <scope>NUCLEOTIDE SEQUENCE</scope>
    <source>
        <strain evidence="9">PDD-24b-2</strain>
    </source>
</reference>
<keyword evidence="7" id="KW-0961">Cell wall biogenesis/degradation</keyword>
<evidence type="ECO:0000256" key="2">
    <source>
        <dbReference type="ARBA" id="ARBA00022475"/>
    </source>
</evidence>
<evidence type="ECO:0000256" key="1">
    <source>
        <dbReference type="ARBA" id="ARBA00004609"/>
    </source>
</evidence>
<evidence type="ECO:0000259" key="8">
    <source>
        <dbReference type="Pfam" id="PF01522"/>
    </source>
</evidence>
<protein>
    <recommendedName>
        <fullName evidence="8">NodB homology domain-containing protein</fullName>
    </recommendedName>
</protein>
<dbReference type="GO" id="GO:0005975">
    <property type="term" value="P:carbohydrate metabolic process"/>
    <property type="evidence" value="ECO:0007669"/>
    <property type="project" value="InterPro"/>
</dbReference>
<dbReference type="AlphaFoldDB" id="A0AA38H371"/>
<dbReference type="RefSeq" id="XP_052942633.1">
    <property type="nucleotide sequence ID" value="XM_053089187.1"/>
</dbReference>
<dbReference type="EMBL" id="JAKWFO010000014">
    <property type="protein sequence ID" value="KAI9632856.1"/>
    <property type="molecule type" value="Genomic_DNA"/>
</dbReference>
<gene>
    <name evidence="9" type="ORF">MKK02DRAFT_35491</name>
</gene>
<dbReference type="GO" id="GO:0016810">
    <property type="term" value="F:hydrolase activity, acting on carbon-nitrogen (but not peptide) bonds"/>
    <property type="evidence" value="ECO:0007669"/>
    <property type="project" value="InterPro"/>
</dbReference>
<dbReference type="GO" id="GO:0005886">
    <property type="term" value="C:plasma membrane"/>
    <property type="evidence" value="ECO:0007669"/>
    <property type="project" value="UniProtKB-SubCell"/>
</dbReference>
<dbReference type="GeneID" id="77728392"/>
<dbReference type="Gene3D" id="3.20.20.370">
    <property type="entry name" value="Glycoside hydrolase/deacetylase"/>
    <property type="match status" value="1"/>
</dbReference>